<comment type="caution">
    <text evidence="3">The sequence shown here is derived from an EMBL/GenBank/DDBJ whole genome shotgun (WGS) entry which is preliminary data.</text>
</comment>
<protein>
    <submittedName>
        <fullName evidence="3">Tripartite tricarboxylate transporter substrate binding protein</fullName>
    </submittedName>
</protein>
<dbReference type="Pfam" id="PF03401">
    <property type="entry name" value="TctC"/>
    <property type="match status" value="1"/>
</dbReference>
<accession>A0ABV8P2Y2</accession>
<evidence type="ECO:0000313" key="3">
    <source>
        <dbReference type="EMBL" id="MFC4202017.1"/>
    </source>
</evidence>
<keyword evidence="2" id="KW-0732">Signal</keyword>
<keyword evidence="4" id="KW-1185">Reference proteome</keyword>
<evidence type="ECO:0000256" key="1">
    <source>
        <dbReference type="ARBA" id="ARBA00006987"/>
    </source>
</evidence>
<feature type="signal peptide" evidence="2">
    <location>
        <begin position="1"/>
        <end position="29"/>
    </location>
</feature>
<dbReference type="CDD" id="cd13578">
    <property type="entry name" value="PBP2_Bug27"/>
    <property type="match status" value="1"/>
</dbReference>
<evidence type="ECO:0000256" key="2">
    <source>
        <dbReference type="SAM" id="SignalP"/>
    </source>
</evidence>
<dbReference type="Proteomes" id="UP001595848">
    <property type="component" value="Unassembled WGS sequence"/>
</dbReference>
<dbReference type="EMBL" id="JBHSBV010000004">
    <property type="protein sequence ID" value="MFC4202017.1"/>
    <property type="molecule type" value="Genomic_DNA"/>
</dbReference>
<proteinExistence type="inferred from homology"/>
<dbReference type="PIRSF" id="PIRSF017082">
    <property type="entry name" value="YflP"/>
    <property type="match status" value="1"/>
</dbReference>
<feature type="chain" id="PRO_5046006043" evidence="2">
    <location>
        <begin position="30"/>
        <end position="327"/>
    </location>
</feature>
<dbReference type="PANTHER" id="PTHR42928:SF5">
    <property type="entry name" value="BLR1237 PROTEIN"/>
    <property type="match status" value="1"/>
</dbReference>
<reference evidence="4" key="1">
    <citation type="journal article" date="2019" name="Int. J. Syst. Evol. Microbiol.">
        <title>The Global Catalogue of Microorganisms (GCM) 10K type strain sequencing project: providing services to taxonomists for standard genome sequencing and annotation.</title>
        <authorList>
            <consortium name="The Broad Institute Genomics Platform"/>
            <consortium name="The Broad Institute Genome Sequencing Center for Infectious Disease"/>
            <person name="Wu L."/>
            <person name="Ma J."/>
        </authorList>
    </citation>
    <scope>NUCLEOTIDE SEQUENCE [LARGE SCALE GENOMIC DNA]</scope>
    <source>
        <strain evidence="4">LMG 24813</strain>
    </source>
</reference>
<dbReference type="InterPro" id="IPR005064">
    <property type="entry name" value="BUG"/>
</dbReference>
<name>A0ABV8P2Y2_9BURK</name>
<sequence>MFPCSGTVNRLARGFLALCFAAGAASASAAYPDRPITLVVTYPPGGTVDVVARLIGPELGKALGQSVIIENKGGAGGMIGEGYVARSKPDGYTLMLDASNFAQNPALRSHMNFDVQKDFAPVSLLLKVPNVLVVNPGSSIHSVADLIKQGKDPSHPVYFASAGPGSAQHLAGELFNLLAGTQLKHVPYKGGGPAMIDVMAGQVPLMFASLGSSWTHIKAGKLRAVAVGSTARSPLMPNVPTIAESGVAGYSSYEWNGIFAPAGTPKPALDKVSAALTRVLGEPQVRKQLEALGADVVASDPAQLSAFVNEEIAKWTKVAHTAHLKLD</sequence>
<comment type="similarity">
    <text evidence="1">Belongs to the UPF0065 (bug) family.</text>
</comment>
<dbReference type="RefSeq" id="WP_217964733.1">
    <property type="nucleotide sequence ID" value="NZ_JAHTBN010000004.1"/>
</dbReference>
<dbReference type="PANTHER" id="PTHR42928">
    <property type="entry name" value="TRICARBOXYLATE-BINDING PROTEIN"/>
    <property type="match status" value="1"/>
</dbReference>
<evidence type="ECO:0000313" key="4">
    <source>
        <dbReference type="Proteomes" id="UP001595848"/>
    </source>
</evidence>
<gene>
    <name evidence="3" type="ORF">ACFOY1_13740</name>
</gene>
<organism evidence="3 4">
    <name type="scientific">Candidimonas humi</name>
    <dbReference type="NCBI Taxonomy" id="683355"/>
    <lineage>
        <taxon>Bacteria</taxon>
        <taxon>Pseudomonadati</taxon>
        <taxon>Pseudomonadota</taxon>
        <taxon>Betaproteobacteria</taxon>
        <taxon>Burkholderiales</taxon>
        <taxon>Alcaligenaceae</taxon>
        <taxon>Candidimonas</taxon>
    </lineage>
</organism>